<dbReference type="AlphaFoldDB" id="A0A1C6Z162"/>
<evidence type="ECO:0000313" key="3">
    <source>
        <dbReference type="EMBL" id="STQ80726.1"/>
    </source>
</evidence>
<reference evidence="2 5" key="1">
    <citation type="submission" date="2016-09" db="EMBL/GenBank/DDBJ databases">
        <authorList>
            <person name="Capua I."/>
            <person name="De Benedictis P."/>
            <person name="Joannis T."/>
            <person name="Lombin L.H."/>
            <person name="Cattoli G."/>
        </authorList>
    </citation>
    <scope>NUCLEOTIDE SEQUENCE [LARGE SCALE GENOMIC DNA]</scope>
    <source>
        <strain evidence="2 5">GB001</strain>
    </source>
</reference>
<gene>
    <name evidence="2" type="ORF">BN1044_02203</name>
    <name evidence="4" type="ORF">EYY96_17730</name>
    <name evidence="3" type="ORF">NCTC8105_02852</name>
</gene>
<evidence type="ECO:0000313" key="6">
    <source>
        <dbReference type="Proteomes" id="UP000254821"/>
    </source>
</evidence>
<evidence type="ECO:0000313" key="2">
    <source>
        <dbReference type="EMBL" id="SCM52719.1"/>
    </source>
</evidence>
<evidence type="ECO:0000313" key="7">
    <source>
        <dbReference type="Proteomes" id="UP000291600"/>
    </source>
</evidence>
<accession>A0A1C6Z162</accession>
<dbReference type="Pfam" id="PF10968">
    <property type="entry name" value="DUF2770"/>
    <property type="match status" value="1"/>
</dbReference>
<evidence type="ECO:0000256" key="1">
    <source>
        <dbReference type="SAM" id="Phobius"/>
    </source>
</evidence>
<dbReference type="Proteomes" id="UP000094844">
    <property type="component" value="Unassembled WGS sequence"/>
</dbReference>
<reference evidence="4 7" key="3">
    <citation type="submission" date="2019-02" db="EMBL/GenBank/DDBJ databases">
        <title>Comparative genomic analysis of the Hafnia genus genomes.</title>
        <authorList>
            <person name="Zhiqiu Y."/>
            <person name="Chao Y."/>
            <person name="Yuhui D."/>
            <person name="Di H."/>
            <person name="Bin L."/>
        </authorList>
    </citation>
    <scope>NUCLEOTIDE SEQUENCE [LARGE SCALE GENOMIC DNA]</scope>
    <source>
        <strain evidence="4 7">PCM_1210</strain>
    </source>
</reference>
<dbReference type="RefSeq" id="WP_096387890.1">
    <property type="nucleotide sequence ID" value="NZ_CP015379.1"/>
</dbReference>
<dbReference type="Proteomes" id="UP000254821">
    <property type="component" value="Unassembled WGS sequence"/>
</dbReference>
<keyword evidence="1" id="KW-1133">Transmembrane helix</keyword>
<feature type="transmembrane region" description="Helical" evidence="1">
    <location>
        <begin position="17"/>
        <end position="36"/>
    </location>
</feature>
<proteinExistence type="predicted"/>
<dbReference type="EMBL" id="SITJ01000076">
    <property type="protein sequence ID" value="TBL66802.1"/>
    <property type="molecule type" value="Genomic_DNA"/>
</dbReference>
<dbReference type="Proteomes" id="UP000291600">
    <property type="component" value="Unassembled WGS sequence"/>
</dbReference>
<dbReference type="EMBL" id="FMIQ01000041">
    <property type="protein sequence ID" value="SCM52719.1"/>
    <property type="molecule type" value="Genomic_DNA"/>
</dbReference>
<dbReference type="InterPro" id="IPR024494">
    <property type="entry name" value="DUF2770"/>
</dbReference>
<reference evidence="3 6" key="2">
    <citation type="submission" date="2018-06" db="EMBL/GenBank/DDBJ databases">
        <authorList>
            <consortium name="Pathogen Informatics"/>
            <person name="Doyle S."/>
        </authorList>
    </citation>
    <scope>NUCLEOTIDE SEQUENCE [LARGE SCALE GENOMIC DNA]</scope>
    <source>
        <strain evidence="3 6">NCTC8105</strain>
    </source>
</reference>
<organism evidence="2 5">
    <name type="scientific">Hafnia alvei</name>
    <dbReference type="NCBI Taxonomy" id="569"/>
    <lineage>
        <taxon>Bacteria</taxon>
        <taxon>Pseudomonadati</taxon>
        <taxon>Pseudomonadota</taxon>
        <taxon>Gammaproteobacteria</taxon>
        <taxon>Enterobacterales</taxon>
        <taxon>Hafniaceae</taxon>
        <taxon>Hafnia</taxon>
    </lineage>
</organism>
<name>A0A1C6Z162_HAFAL</name>
<keyword evidence="1" id="KW-0472">Membrane</keyword>
<dbReference type="EMBL" id="UGHP01000001">
    <property type="protein sequence ID" value="STQ80726.1"/>
    <property type="molecule type" value="Genomic_DNA"/>
</dbReference>
<evidence type="ECO:0000313" key="5">
    <source>
        <dbReference type="Proteomes" id="UP000094844"/>
    </source>
</evidence>
<keyword evidence="1" id="KW-0812">Transmembrane</keyword>
<sequence length="37" mass="4515">MFDKIIQMIINNVRNHLIFYLAISLLLLLLDIYLLYF</sequence>
<protein>
    <submittedName>
        <fullName evidence="4">DUF2770 domain-containing protein</fullName>
    </submittedName>
    <submittedName>
        <fullName evidence="3">Protein of uncharacterized function (DUF2770)</fullName>
    </submittedName>
</protein>
<evidence type="ECO:0000313" key="4">
    <source>
        <dbReference type="EMBL" id="TBL66802.1"/>
    </source>
</evidence>